<dbReference type="GO" id="GO:0015036">
    <property type="term" value="F:disulfide oxidoreductase activity"/>
    <property type="evidence" value="ECO:0007669"/>
    <property type="project" value="UniProtKB-ARBA"/>
</dbReference>
<dbReference type="GO" id="GO:0006879">
    <property type="term" value="P:intracellular iron ion homeostasis"/>
    <property type="evidence" value="ECO:0007669"/>
    <property type="project" value="TreeGrafter"/>
</dbReference>
<dbReference type="GO" id="GO:0005829">
    <property type="term" value="C:cytosol"/>
    <property type="evidence" value="ECO:0007669"/>
    <property type="project" value="TreeGrafter"/>
</dbReference>
<dbReference type="Pfam" id="PF00085">
    <property type="entry name" value="Thioredoxin"/>
    <property type="match status" value="1"/>
</dbReference>
<accession>A0A0B7N2U9</accession>
<dbReference type="FunFam" id="3.40.30.10:FF:000012">
    <property type="entry name" value="Monothiol glutaredoxin"/>
    <property type="match status" value="2"/>
</dbReference>
<evidence type="ECO:0000259" key="6">
    <source>
        <dbReference type="PROSITE" id="PS51352"/>
    </source>
</evidence>
<feature type="domain" description="Thioredoxin" evidence="6">
    <location>
        <begin position="1"/>
        <end position="107"/>
    </location>
</feature>
<reference evidence="7 8" key="1">
    <citation type="submission" date="2014-09" db="EMBL/GenBank/DDBJ databases">
        <authorList>
            <person name="Ellenberger Sabrina"/>
        </authorList>
    </citation>
    <scope>NUCLEOTIDE SEQUENCE [LARGE SCALE GENOMIC DNA]</scope>
    <source>
        <strain evidence="7 8">CBS 412.66</strain>
    </source>
</reference>
<dbReference type="Proteomes" id="UP000054107">
    <property type="component" value="Unassembled WGS sequence"/>
</dbReference>
<evidence type="ECO:0000256" key="4">
    <source>
        <dbReference type="ARBA" id="ARBA00023014"/>
    </source>
</evidence>
<gene>
    <name evidence="7" type="primary">PARPA_06597.1 scaffold 22734</name>
</gene>
<comment type="function">
    <text evidence="5">Monothiol glutaredoxin involved in the biogenesis of iron-sulfur clusters. Binds one iron-sulfur cluster per dimer. The iron-sulfur cluster is bound between subunits, and is complexed by a bound glutathione and a cysteine residue from each subunit.</text>
</comment>
<evidence type="ECO:0000313" key="8">
    <source>
        <dbReference type="Proteomes" id="UP000054107"/>
    </source>
</evidence>
<dbReference type="InterPro" id="IPR002109">
    <property type="entry name" value="Glutaredoxin"/>
</dbReference>
<dbReference type="PANTHER" id="PTHR10293:SF73">
    <property type="entry name" value="GLUTAREDOXIN-3"/>
    <property type="match status" value="1"/>
</dbReference>
<dbReference type="GO" id="GO:0005634">
    <property type="term" value="C:nucleus"/>
    <property type="evidence" value="ECO:0007669"/>
    <property type="project" value="TreeGrafter"/>
</dbReference>
<dbReference type="GO" id="GO:0051536">
    <property type="term" value="F:iron-sulfur cluster binding"/>
    <property type="evidence" value="ECO:0007669"/>
    <property type="project" value="UniProtKB-KW"/>
</dbReference>
<dbReference type="PROSITE" id="PS51352">
    <property type="entry name" value="THIOREDOXIN_2"/>
    <property type="match status" value="1"/>
</dbReference>
<keyword evidence="4" id="KW-0411">Iron-sulfur</keyword>
<evidence type="ECO:0000256" key="3">
    <source>
        <dbReference type="ARBA" id="ARBA00023004"/>
    </source>
</evidence>
<dbReference type="Pfam" id="PF00462">
    <property type="entry name" value="Glutaredoxin"/>
    <property type="match status" value="2"/>
</dbReference>
<dbReference type="InterPro" id="IPR013766">
    <property type="entry name" value="Thioredoxin_domain"/>
</dbReference>
<dbReference type="GO" id="GO:0046872">
    <property type="term" value="F:metal ion binding"/>
    <property type="evidence" value="ECO:0007669"/>
    <property type="project" value="UniProtKB-KW"/>
</dbReference>
<keyword evidence="3" id="KW-0408">Iron</keyword>
<name>A0A0B7N2U9_9FUNG</name>
<dbReference type="FunFam" id="3.40.30.10:FF:000092">
    <property type="entry name" value="Monothiol glutaredoxin"/>
    <property type="match status" value="1"/>
</dbReference>
<dbReference type="EMBL" id="LN728061">
    <property type="protein sequence ID" value="CEP12626.1"/>
    <property type="molecule type" value="Genomic_DNA"/>
</dbReference>
<dbReference type="STRING" id="35722.A0A0B7N2U9"/>
<sequence>MSNLLDISSDEQFGDFLSKKDTVYVLNFWASWAEPCQQMNEVFAELAGKYPALQFLKIEAEEYPDISETFEISAVPTFIVLKGGKIADKIEGAKAAELTNAVSKHAKGVLNKFASSAGTDNGTKPVKDLNARLKALVNSAPVMIFIKGTPQQASNFLNPRCGFSRQLVEILGEEKVKYSSFNILADEDVRQGLKAYSDWPTYPQVYVNGELMGGLDIIKEMVASGEFKEVLPKEKDLSTRLQELIEKQPVMVFIKGTPEEPRCGFSRQMIALLKDRHVKYGYFDILSDDDVRQGMKTHVDWPTFPMLFYKGELLGGLDIVKEMIESGEFDQVLTA</sequence>
<proteinExistence type="inferred from homology"/>
<dbReference type="SUPFAM" id="SSF52833">
    <property type="entry name" value="Thioredoxin-like"/>
    <property type="match status" value="3"/>
</dbReference>
<evidence type="ECO:0000256" key="2">
    <source>
        <dbReference type="ARBA" id="ARBA00022723"/>
    </source>
</evidence>
<keyword evidence="2" id="KW-0479">Metal-binding</keyword>
<dbReference type="InterPro" id="IPR033658">
    <property type="entry name" value="GRX_PICOT-like"/>
</dbReference>
<evidence type="ECO:0000256" key="1">
    <source>
        <dbReference type="ARBA" id="ARBA00009630"/>
    </source>
</evidence>
<dbReference type="AlphaFoldDB" id="A0A0B7N2U9"/>
<comment type="similarity">
    <text evidence="1">Belongs to the glutaredoxin family. Monothiol subfamily.</text>
</comment>
<organism evidence="7 8">
    <name type="scientific">Parasitella parasitica</name>
    <dbReference type="NCBI Taxonomy" id="35722"/>
    <lineage>
        <taxon>Eukaryota</taxon>
        <taxon>Fungi</taxon>
        <taxon>Fungi incertae sedis</taxon>
        <taxon>Mucoromycota</taxon>
        <taxon>Mucoromycotina</taxon>
        <taxon>Mucoromycetes</taxon>
        <taxon>Mucorales</taxon>
        <taxon>Mucorineae</taxon>
        <taxon>Mucoraceae</taxon>
        <taxon>Parasitella</taxon>
    </lineage>
</organism>
<dbReference type="PROSITE" id="PS51354">
    <property type="entry name" value="GLUTAREDOXIN_2"/>
    <property type="match status" value="2"/>
</dbReference>
<evidence type="ECO:0000256" key="5">
    <source>
        <dbReference type="ARBA" id="ARBA00055846"/>
    </source>
</evidence>
<dbReference type="InterPro" id="IPR004480">
    <property type="entry name" value="Monothiol_GRX-rel"/>
</dbReference>
<dbReference type="PANTHER" id="PTHR10293">
    <property type="entry name" value="GLUTAREDOXIN FAMILY MEMBER"/>
    <property type="match status" value="1"/>
</dbReference>
<dbReference type="Gene3D" id="3.40.30.10">
    <property type="entry name" value="Glutaredoxin"/>
    <property type="match status" value="3"/>
</dbReference>
<dbReference type="OrthoDB" id="415696at2759"/>
<dbReference type="CDD" id="cd03028">
    <property type="entry name" value="GRX_PICOT_like"/>
    <property type="match status" value="2"/>
</dbReference>
<dbReference type="InterPro" id="IPR036249">
    <property type="entry name" value="Thioredoxin-like_sf"/>
</dbReference>
<keyword evidence="8" id="KW-1185">Reference proteome</keyword>
<evidence type="ECO:0000313" key="7">
    <source>
        <dbReference type="EMBL" id="CEP12626.1"/>
    </source>
</evidence>
<protein>
    <recommendedName>
        <fullName evidence="6">Thioredoxin domain-containing protein</fullName>
    </recommendedName>
</protein>
<dbReference type="CDD" id="cd02984">
    <property type="entry name" value="TRX_PICOT"/>
    <property type="match status" value="1"/>
</dbReference>